<name>Q8NQJ8_CORGL</name>
<dbReference type="Proteomes" id="UP000000582">
    <property type="component" value="Chromosome"/>
</dbReference>
<sequence length="63" mass="7087">MSMNNIVMNKVSSGQVCQVCQFFSKQFLFFPDYAAAWESAHQLKATSQEVFSCEFLGCRVAPV</sequence>
<evidence type="ECO:0000313" key="1">
    <source>
        <dbReference type="EMBL" id="BAB98829.1"/>
    </source>
</evidence>
<dbReference type="KEGG" id="cgl:Cgl1435"/>
<protein>
    <submittedName>
        <fullName evidence="1">Uncharacterized protein</fullName>
    </submittedName>
</protein>
<reference evidence="2" key="1">
    <citation type="journal article" date="2003" name="Appl. Microbiol. Biotechnol.">
        <title>The Corynebacterium glutamicum genome: features and impacts on biotechnological processes.</title>
        <authorList>
            <person name="Ikeda M."/>
            <person name="Nakagawa S."/>
        </authorList>
    </citation>
    <scope>NUCLEOTIDE SEQUENCE [LARGE SCALE GENOMIC DNA]</scope>
    <source>
        <strain evidence="2">ATCC 13032 / DSM 20300 / BCRC 11384 / JCM 1318 / LMG 3730 / NCIMB 10025</strain>
    </source>
</reference>
<evidence type="ECO:0000313" key="2">
    <source>
        <dbReference type="Proteomes" id="UP000000582"/>
    </source>
</evidence>
<gene>
    <name evidence="1" type="ordered locus">Cgl1435</name>
</gene>
<accession>Q8NQJ8</accession>
<dbReference type="BioCyc" id="CORYNE:G18NG-11018-MONOMER"/>
<organism evidence="1 2">
    <name type="scientific">Corynebacterium glutamicum (strain ATCC 13032 / DSM 20300 / JCM 1318 / BCRC 11384 / CCUG 27702 / LMG 3730 / NBRC 12168 / NCIMB 10025 / NRRL B-2784 / 534)</name>
    <dbReference type="NCBI Taxonomy" id="196627"/>
    <lineage>
        <taxon>Bacteria</taxon>
        <taxon>Bacillati</taxon>
        <taxon>Actinomycetota</taxon>
        <taxon>Actinomycetes</taxon>
        <taxon>Mycobacteriales</taxon>
        <taxon>Corynebacteriaceae</taxon>
        <taxon>Corynebacterium</taxon>
    </lineage>
</organism>
<proteinExistence type="predicted"/>
<dbReference type="AlphaFoldDB" id="Q8NQJ8"/>
<dbReference type="HOGENOM" id="CLU_2878250_0_0_11"/>
<keyword evidence="2" id="KW-1185">Reference proteome</keyword>
<dbReference type="EMBL" id="BA000036">
    <property type="protein sequence ID" value="BAB98829.1"/>
    <property type="molecule type" value="Genomic_DNA"/>
</dbReference>